<dbReference type="Proteomes" id="UP001283361">
    <property type="component" value="Unassembled WGS sequence"/>
</dbReference>
<evidence type="ECO:0000313" key="3">
    <source>
        <dbReference type="Proteomes" id="UP001283361"/>
    </source>
</evidence>
<reference evidence="2" key="1">
    <citation type="journal article" date="2023" name="G3 (Bethesda)">
        <title>A reference genome for the long-term kleptoplast-retaining sea slug Elysia crispata morphotype clarki.</title>
        <authorList>
            <person name="Eastman K.E."/>
            <person name="Pendleton A.L."/>
            <person name="Shaikh M.A."/>
            <person name="Suttiyut T."/>
            <person name="Ogas R."/>
            <person name="Tomko P."/>
            <person name="Gavelis G."/>
            <person name="Widhalm J.R."/>
            <person name="Wisecaver J.H."/>
        </authorList>
    </citation>
    <scope>NUCLEOTIDE SEQUENCE</scope>
    <source>
        <strain evidence="2">ECLA1</strain>
    </source>
</reference>
<protein>
    <submittedName>
        <fullName evidence="2">Uncharacterized protein</fullName>
    </submittedName>
</protein>
<sequence length="113" mass="12871">MCSRRTVEIVNISRVYIKAGLGLEKISQRQSFNSEYHQSGHDDTQGEENAKRNKKISSHITIAVGDLTRGGHTTAWCGTWRRGRPDDQGVEGKVLTNCRVQSYQPNYRYHSFT</sequence>
<dbReference type="AlphaFoldDB" id="A0AAE0ZHG7"/>
<feature type="region of interest" description="Disordered" evidence="1">
    <location>
        <begin position="32"/>
        <end position="55"/>
    </location>
</feature>
<organism evidence="2 3">
    <name type="scientific">Elysia crispata</name>
    <name type="common">lettuce slug</name>
    <dbReference type="NCBI Taxonomy" id="231223"/>
    <lineage>
        <taxon>Eukaryota</taxon>
        <taxon>Metazoa</taxon>
        <taxon>Spiralia</taxon>
        <taxon>Lophotrochozoa</taxon>
        <taxon>Mollusca</taxon>
        <taxon>Gastropoda</taxon>
        <taxon>Heterobranchia</taxon>
        <taxon>Euthyneura</taxon>
        <taxon>Panpulmonata</taxon>
        <taxon>Sacoglossa</taxon>
        <taxon>Placobranchoidea</taxon>
        <taxon>Plakobranchidae</taxon>
        <taxon>Elysia</taxon>
    </lineage>
</organism>
<dbReference type="EMBL" id="JAWDGP010003905">
    <property type="protein sequence ID" value="KAK3769538.1"/>
    <property type="molecule type" value="Genomic_DNA"/>
</dbReference>
<evidence type="ECO:0000313" key="2">
    <source>
        <dbReference type="EMBL" id="KAK3769538.1"/>
    </source>
</evidence>
<proteinExistence type="predicted"/>
<comment type="caution">
    <text evidence="2">The sequence shown here is derived from an EMBL/GenBank/DDBJ whole genome shotgun (WGS) entry which is preliminary data.</text>
</comment>
<feature type="compositionally biased region" description="Basic and acidic residues" evidence="1">
    <location>
        <begin position="38"/>
        <end position="51"/>
    </location>
</feature>
<gene>
    <name evidence="2" type="ORF">RRG08_044733</name>
</gene>
<evidence type="ECO:0000256" key="1">
    <source>
        <dbReference type="SAM" id="MobiDB-lite"/>
    </source>
</evidence>
<accession>A0AAE0ZHG7</accession>
<keyword evidence="3" id="KW-1185">Reference proteome</keyword>
<name>A0AAE0ZHG7_9GAST</name>